<proteinExistence type="predicted"/>
<reference evidence="1" key="1">
    <citation type="journal article" date="2020" name="mSystems">
        <title>Genome- and Community-Level Interaction Insights into Carbon Utilization and Element Cycling Functions of Hydrothermarchaeota in Hydrothermal Sediment.</title>
        <authorList>
            <person name="Zhou Z."/>
            <person name="Liu Y."/>
            <person name="Xu W."/>
            <person name="Pan J."/>
            <person name="Luo Z.H."/>
            <person name="Li M."/>
        </authorList>
    </citation>
    <scope>NUCLEOTIDE SEQUENCE [LARGE SCALE GENOMIC DNA]</scope>
    <source>
        <strain evidence="1">SpSt-642</strain>
    </source>
</reference>
<comment type="caution">
    <text evidence="1">The sequence shown here is derived from an EMBL/GenBank/DDBJ whole genome shotgun (WGS) entry which is preliminary data.</text>
</comment>
<dbReference type="EMBL" id="DTBJ01000009">
    <property type="protein sequence ID" value="HGM58091.1"/>
    <property type="molecule type" value="Genomic_DNA"/>
</dbReference>
<organism evidence="1">
    <name type="scientific">Staphylothermus marinus</name>
    <dbReference type="NCBI Taxonomy" id="2280"/>
    <lineage>
        <taxon>Archaea</taxon>
        <taxon>Thermoproteota</taxon>
        <taxon>Thermoprotei</taxon>
        <taxon>Desulfurococcales</taxon>
        <taxon>Desulfurococcaceae</taxon>
        <taxon>Staphylothermus</taxon>
    </lineage>
</organism>
<dbReference type="AlphaFoldDB" id="A0A7C4HD43"/>
<accession>A0A7C4HD43</accession>
<gene>
    <name evidence="1" type="ORF">ENU14_00655</name>
</gene>
<name>A0A7C4HD43_STAMA</name>
<protein>
    <submittedName>
        <fullName evidence="1">Uncharacterized protein</fullName>
    </submittedName>
</protein>
<evidence type="ECO:0000313" key="1">
    <source>
        <dbReference type="EMBL" id="HGM58091.1"/>
    </source>
</evidence>
<sequence>MNTEPIPTYAYGYFFVHRSGLVDQIIVFEYHDPSRVYESMINDRVKYVREIDRLMKNMQYYLDQERVVINGYRVTPIVKNVEIDFKNKPDLIHIIFTIEFRGDFKIGLNTYENEYEEEIVEYEYVVYWFFPEKTRIVRAEIGVPYSISSDSRILYFKVKPGVRIGGREAIFFKIEE</sequence>